<dbReference type="InterPro" id="IPR050091">
    <property type="entry name" value="PKS_NRPS_Biosynth_Enz"/>
</dbReference>
<reference evidence="12 13" key="1">
    <citation type="journal article" date="2015" name="Environ. Microbiol.">
        <title>Metagenome sequence of Elaphomyces granulatus from sporocarp tissue reveals Ascomycota ectomycorrhizal fingerprints of genome expansion and a Proteobacteria-rich microbiome.</title>
        <authorList>
            <person name="Quandt C.A."/>
            <person name="Kohler A."/>
            <person name="Hesse C.N."/>
            <person name="Sharpton T.J."/>
            <person name="Martin F."/>
            <person name="Spatafora J.W."/>
        </authorList>
    </citation>
    <scope>NUCLEOTIDE SEQUENCE [LARGE SCALE GENOMIC DNA]</scope>
    <source>
        <strain evidence="12 13">OSC145934</strain>
    </source>
</reference>
<dbReference type="GO" id="GO:0004312">
    <property type="term" value="F:fatty acid synthase activity"/>
    <property type="evidence" value="ECO:0007669"/>
    <property type="project" value="TreeGrafter"/>
</dbReference>
<gene>
    <name evidence="12" type="ORF">Egran_02791</name>
</gene>
<protein>
    <submittedName>
        <fullName evidence="12">Uncharacterized protein</fullName>
    </submittedName>
</protein>
<dbReference type="GO" id="GO:0016491">
    <property type="term" value="F:oxidoreductase activity"/>
    <property type="evidence" value="ECO:0007669"/>
    <property type="project" value="UniProtKB-KW"/>
</dbReference>
<dbReference type="Pfam" id="PF23114">
    <property type="entry name" value="NAD-bd_HRPKS_sdrA"/>
    <property type="match status" value="1"/>
</dbReference>
<dbReference type="Pfam" id="PF08242">
    <property type="entry name" value="Methyltransf_12"/>
    <property type="match status" value="1"/>
</dbReference>
<feature type="region of interest" description="N-terminal hotdog fold" evidence="8">
    <location>
        <begin position="1041"/>
        <end position="1175"/>
    </location>
</feature>
<dbReference type="SUPFAM" id="SSF51735">
    <property type="entry name" value="NAD(P)-binding Rossmann-fold domains"/>
    <property type="match status" value="2"/>
</dbReference>
<feature type="domain" description="Ketosynthase family 3 (KS3)" evidence="10">
    <location>
        <begin position="6"/>
        <end position="430"/>
    </location>
</feature>
<accession>A0A232LZB3</accession>
<organism evidence="12 13">
    <name type="scientific">Elaphomyces granulatus</name>
    <dbReference type="NCBI Taxonomy" id="519963"/>
    <lineage>
        <taxon>Eukaryota</taxon>
        <taxon>Fungi</taxon>
        <taxon>Dikarya</taxon>
        <taxon>Ascomycota</taxon>
        <taxon>Pezizomycotina</taxon>
        <taxon>Eurotiomycetes</taxon>
        <taxon>Eurotiomycetidae</taxon>
        <taxon>Eurotiales</taxon>
        <taxon>Elaphomycetaceae</taxon>
        <taxon>Elaphomyces</taxon>
    </lineage>
</organism>
<dbReference type="Pfam" id="PF08240">
    <property type="entry name" value="ADH_N"/>
    <property type="match status" value="1"/>
</dbReference>
<dbReference type="SUPFAM" id="SSF50129">
    <property type="entry name" value="GroES-like"/>
    <property type="match status" value="1"/>
</dbReference>
<dbReference type="GO" id="GO:0004315">
    <property type="term" value="F:3-oxoacyl-[acyl-carrier-protein] synthase activity"/>
    <property type="evidence" value="ECO:0007669"/>
    <property type="project" value="InterPro"/>
</dbReference>
<evidence type="ECO:0000313" key="12">
    <source>
        <dbReference type="EMBL" id="OXV09446.1"/>
    </source>
</evidence>
<name>A0A232LZB3_9EURO</name>
<dbReference type="Pfam" id="PF14765">
    <property type="entry name" value="PS-DH"/>
    <property type="match status" value="1"/>
</dbReference>
<dbReference type="GO" id="GO:0006633">
    <property type="term" value="P:fatty acid biosynthetic process"/>
    <property type="evidence" value="ECO:0007669"/>
    <property type="project" value="InterPro"/>
</dbReference>
<dbReference type="InterPro" id="IPR057326">
    <property type="entry name" value="KR_dom"/>
</dbReference>
<dbReference type="SUPFAM" id="SSF55048">
    <property type="entry name" value="Probable ACP-binding domain of malonyl-CoA ACP transacylase"/>
    <property type="match status" value="1"/>
</dbReference>
<comment type="caution">
    <text evidence="12">The sequence shown here is derived from an EMBL/GenBank/DDBJ whole genome shotgun (WGS) entry which is preliminary data.</text>
</comment>
<evidence type="ECO:0000313" key="13">
    <source>
        <dbReference type="Proteomes" id="UP000243515"/>
    </source>
</evidence>
<evidence type="ECO:0000259" key="11">
    <source>
        <dbReference type="PROSITE" id="PS52019"/>
    </source>
</evidence>
<feature type="region of interest" description="C-terminal hotdog fold" evidence="8">
    <location>
        <begin position="1204"/>
        <end position="1360"/>
    </location>
</feature>
<feature type="domain" description="Carrier" evidence="9">
    <location>
        <begin position="2576"/>
        <end position="2653"/>
    </location>
</feature>
<dbReference type="InterPro" id="IPR014030">
    <property type="entry name" value="Ketoacyl_synth_N"/>
</dbReference>
<keyword evidence="1" id="KW-0596">Phosphopantetheine</keyword>
<dbReference type="Pfam" id="PF08659">
    <property type="entry name" value="KR"/>
    <property type="match status" value="1"/>
</dbReference>
<dbReference type="InterPro" id="IPR020843">
    <property type="entry name" value="ER"/>
</dbReference>
<dbReference type="Pfam" id="PF16197">
    <property type="entry name" value="KAsynt_C_assoc"/>
    <property type="match status" value="1"/>
</dbReference>
<dbReference type="InterPro" id="IPR009081">
    <property type="entry name" value="PP-bd_ACP"/>
</dbReference>
<dbReference type="GO" id="GO:0031177">
    <property type="term" value="F:phosphopantetheine binding"/>
    <property type="evidence" value="ECO:0007669"/>
    <property type="project" value="InterPro"/>
</dbReference>
<dbReference type="InterPro" id="IPR014031">
    <property type="entry name" value="Ketoacyl_synth_C"/>
</dbReference>
<dbReference type="InterPro" id="IPR014043">
    <property type="entry name" value="Acyl_transferase_dom"/>
</dbReference>
<dbReference type="InterPro" id="IPR020806">
    <property type="entry name" value="PKS_PP-bd"/>
</dbReference>
<evidence type="ECO:0000256" key="4">
    <source>
        <dbReference type="ARBA" id="ARBA00022857"/>
    </source>
</evidence>
<dbReference type="Gene3D" id="3.40.366.10">
    <property type="entry name" value="Malonyl-Coenzyme A Acyl Carrier Protein, domain 2"/>
    <property type="match status" value="1"/>
</dbReference>
<dbReference type="InterPro" id="IPR042104">
    <property type="entry name" value="PKS_dehydratase_sf"/>
</dbReference>
<dbReference type="Pfam" id="PF21089">
    <property type="entry name" value="PKS_DH_N"/>
    <property type="match status" value="1"/>
</dbReference>
<dbReference type="EMBL" id="NPHW01003527">
    <property type="protein sequence ID" value="OXV09446.1"/>
    <property type="molecule type" value="Genomic_DNA"/>
</dbReference>
<dbReference type="InterPro" id="IPR018201">
    <property type="entry name" value="Ketoacyl_synth_AS"/>
</dbReference>
<dbReference type="SMART" id="SM00827">
    <property type="entry name" value="PKS_AT"/>
    <property type="match status" value="1"/>
</dbReference>
<dbReference type="InterPro" id="IPR016036">
    <property type="entry name" value="Malonyl_transacylase_ACP-bd"/>
</dbReference>
<evidence type="ECO:0000256" key="8">
    <source>
        <dbReference type="PROSITE-ProRule" id="PRU01363"/>
    </source>
</evidence>
<dbReference type="InterPro" id="IPR032821">
    <property type="entry name" value="PKS_assoc"/>
</dbReference>
<dbReference type="Gene3D" id="3.40.50.150">
    <property type="entry name" value="Vaccinia Virus protein VP39"/>
    <property type="match status" value="1"/>
</dbReference>
<dbReference type="GO" id="GO:0030639">
    <property type="term" value="P:polyketide biosynthetic process"/>
    <property type="evidence" value="ECO:0007669"/>
    <property type="project" value="UniProtKB-ARBA"/>
</dbReference>
<dbReference type="InterPro" id="IPR006162">
    <property type="entry name" value="Ppantetheine_attach_site"/>
</dbReference>
<feature type="domain" description="PKS/mFAS DH" evidence="11">
    <location>
        <begin position="1041"/>
        <end position="1360"/>
    </location>
</feature>
<keyword evidence="6" id="KW-0511">Multifunctional enzyme</keyword>
<dbReference type="InterPro" id="IPR020807">
    <property type="entry name" value="PKS_DH"/>
</dbReference>
<keyword evidence="7" id="KW-0012">Acyltransferase</keyword>
<dbReference type="SMART" id="SM00823">
    <property type="entry name" value="PKS_PP"/>
    <property type="match status" value="1"/>
</dbReference>
<evidence type="ECO:0000256" key="2">
    <source>
        <dbReference type="ARBA" id="ARBA00022553"/>
    </source>
</evidence>
<keyword evidence="2" id="KW-0597">Phosphoprotein</keyword>
<keyword evidence="4" id="KW-0521">NADP</keyword>
<dbReference type="SUPFAM" id="SSF47336">
    <property type="entry name" value="ACP-like"/>
    <property type="match status" value="1"/>
</dbReference>
<evidence type="ECO:0000256" key="3">
    <source>
        <dbReference type="ARBA" id="ARBA00022679"/>
    </source>
</evidence>
<dbReference type="SMART" id="SM00826">
    <property type="entry name" value="PKS_DH"/>
    <property type="match status" value="1"/>
</dbReference>
<feature type="active site" description="Proton acceptor; for dehydratase activity" evidence="8">
    <location>
        <position position="1073"/>
    </location>
</feature>
<dbReference type="Gene3D" id="3.90.180.10">
    <property type="entry name" value="Medium-chain alcohol dehydrogenases, catalytic domain"/>
    <property type="match status" value="1"/>
</dbReference>
<dbReference type="Gene3D" id="3.40.47.10">
    <property type="match status" value="1"/>
</dbReference>
<evidence type="ECO:0000256" key="1">
    <source>
        <dbReference type="ARBA" id="ARBA00022450"/>
    </source>
</evidence>
<dbReference type="CDD" id="cd05195">
    <property type="entry name" value="enoyl_red"/>
    <property type="match status" value="1"/>
</dbReference>
<dbReference type="PANTHER" id="PTHR43775:SF29">
    <property type="entry name" value="ASPERFURANONE POLYKETIDE SYNTHASE AFOG-RELATED"/>
    <property type="match status" value="1"/>
</dbReference>
<dbReference type="Pfam" id="PF00109">
    <property type="entry name" value="ketoacyl-synt"/>
    <property type="match status" value="1"/>
</dbReference>
<evidence type="ECO:0000256" key="5">
    <source>
        <dbReference type="ARBA" id="ARBA00023002"/>
    </source>
</evidence>
<dbReference type="FunFam" id="3.40.50.720:FF:000209">
    <property type="entry name" value="Polyketide synthase Pks12"/>
    <property type="match status" value="1"/>
</dbReference>
<dbReference type="SMART" id="SM00825">
    <property type="entry name" value="PKS_KS"/>
    <property type="match status" value="1"/>
</dbReference>
<dbReference type="InterPro" id="IPR020841">
    <property type="entry name" value="PKS_Beta-ketoAc_synthase_dom"/>
</dbReference>
<dbReference type="InterPro" id="IPR016035">
    <property type="entry name" value="Acyl_Trfase/lysoPLipase"/>
</dbReference>
<keyword evidence="5" id="KW-0560">Oxidoreductase</keyword>
<evidence type="ECO:0000259" key="9">
    <source>
        <dbReference type="PROSITE" id="PS50075"/>
    </source>
</evidence>
<evidence type="ECO:0000259" key="10">
    <source>
        <dbReference type="PROSITE" id="PS52004"/>
    </source>
</evidence>
<dbReference type="Pfam" id="PF02801">
    <property type="entry name" value="Ketoacyl-synt_C"/>
    <property type="match status" value="1"/>
</dbReference>
<dbReference type="InterPro" id="IPR036291">
    <property type="entry name" value="NAD(P)-bd_dom_sf"/>
</dbReference>
<dbReference type="InterPro" id="IPR029063">
    <property type="entry name" value="SAM-dependent_MTases_sf"/>
</dbReference>
<dbReference type="InterPro" id="IPR016039">
    <property type="entry name" value="Thiolase-like"/>
</dbReference>
<dbReference type="PROSITE" id="PS52004">
    <property type="entry name" value="KS3_2"/>
    <property type="match status" value="1"/>
</dbReference>
<evidence type="ECO:0000256" key="6">
    <source>
        <dbReference type="ARBA" id="ARBA00023268"/>
    </source>
</evidence>
<feature type="active site" description="Proton donor; for dehydratase activity" evidence="8">
    <location>
        <position position="1272"/>
    </location>
</feature>
<dbReference type="GO" id="GO:1901336">
    <property type="term" value="P:lactone biosynthetic process"/>
    <property type="evidence" value="ECO:0007669"/>
    <property type="project" value="UniProtKB-ARBA"/>
</dbReference>
<proteinExistence type="predicted"/>
<dbReference type="InterPro" id="IPR011032">
    <property type="entry name" value="GroES-like_sf"/>
</dbReference>
<dbReference type="InterPro" id="IPR049552">
    <property type="entry name" value="PKS_DH_N"/>
</dbReference>
<dbReference type="InterPro" id="IPR049551">
    <property type="entry name" value="PKS_DH_C"/>
</dbReference>
<dbReference type="InterPro" id="IPR036736">
    <property type="entry name" value="ACP-like_sf"/>
</dbReference>
<dbReference type="Pfam" id="PF00698">
    <property type="entry name" value="Acyl_transf_1"/>
    <property type="match status" value="1"/>
</dbReference>
<evidence type="ECO:0000256" key="7">
    <source>
        <dbReference type="ARBA" id="ARBA00023315"/>
    </source>
</evidence>
<dbReference type="Proteomes" id="UP000243515">
    <property type="component" value="Unassembled WGS sequence"/>
</dbReference>
<dbReference type="InterPro" id="IPR013217">
    <property type="entry name" value="Methyltransf_12"/>
</dbReference>
<dbReference type="Gene3D" id="1.10.1200.10">
    <property type="entry name" value="ACP-like"/>
    <property type="match status" value="1"/>
</dbReference>
<dbReference type="InterPro" id="IPR056501">
    <property type="entry name" value="NAD-bd_HRPKS_sdrA"/>
</dbReference>
<keyword evidence="13" id="KW-1185">Reference proteome</keyword>
<dbReference type="OrthoDB" id="329835at2759"/>
<dbReference type="InterPro" id="IPR013154">
    <property type="entry name" value="ADH-like_N"/>
</dbReference>
<dbReference type="PROSITE" id="PS00606">
    <property type="entry name" value="KS3_1"/>
    <property type="match status" value="1"/>
</dbReference>
<dbReference type="SUPFAM" id="SSF52151">
    <property type="entry name" value="FabD/lysophospholipase-like"/>
    <property type="match status" value="1"/>
</dbReference>
<dbReference type="CDD" id="cd00833">
    <property type="entry name" value="PKS"/>
    <property type="match status" value="1"/>
</dbReference>
<dbReference type="SUPFAM" id="SSF53335">
    <property type="entry name" value="S-adenosyl-L-methionine-dependent methyltransferases"/>
    <property type="match status" value="1"/>
</dbReference>
<dbReference type="InterPro" id="IPR001227">
    <property type="entry name" value="Ac_transferase_dom_sf"/>
</dbReference>
<dbReference type="PROSITE" id="PS50075">
    <property type="entry name" value="CARRIER"/>
    <property type="match status" value="1"/>
</dbReference>
<dbReference type="InterPro" id="IPR049900">
    <property type="entry name" value="PKS_mFAS_DH"/>
</dbReference>
<dbReference type="SMART" id="SM00829">
    <property type="entry name" value="PKS_ER"/>
    <property type="match status" value="1"/>
</dbReference>
<keyword evidence="3" id="KW-0808">Transferase</keyword>
<dbReference type="CDD" id="cd02440">
    <property type="entry name" value="AdoMet_MTases"/>
    <property type="match status" value="1"/>
</dbReference>
<dbReference type="PROSITE" id="PS00012">
    <property type="entry name" value="PHOSPHOPANTETHEINE"/>
    <property type="match status" value="1"/>
</dbReference>
<dbReference type="InterPro" id="IPR013968">
    <property type="entry name" value="PKS_KR"/>
</dbReference>
<dbReference type="Pfam" id="PF13602">
    <property type="entry name" value="ADH_zinc_N_2"/>
    <property type="match status" value="1"/>
</dbReference>
<dbReference type="Gene3D" id="3.10.129.110">
    <property type="entry name" value="Polyketide synthase dehydratase"/>
    <property type="match status" value="1"/>
</dbReference>
<dbReference type="SUPFAM" id="SSF53901">
    <property type="entry name" value="Thiolase-like"/>
    <property type="match status" value="1"/>
</dbReference>
<dbReference type="Pfam" id="PF23297">
    <property type="entry name" value="ACP_SdgA_C"/>
    <property type="match status" value="1"/>
</dbReference>
<dbReference type="PROSITE" id="PS52019">
    <property type="entry name" value="PKS_MFAS_DH"/>
    <property type="match status" value="1"/>
</dbReference>
<sequence>MSVPTSEPIAIIGLDLKFPSDADTPENFYNFLLSGRSALTEIPPDRYNLEAFFHPDAERSGTTNVRKAHFIRDDIAAFDAPFFSITPAEAACMDPQQRGLLETVYRAMENAGIPLPQAVGSKTAVYVGCFTREYDSVVSRDPEVELKYLATGTGTSMLSNRLSWFYDFRGPSLTLDTACSSSLVAVHLGCTSLKLRESSMAVVAGCNLFYNPDTVIPLTSLGFLSPDGKCYSFDHRSNGYSRGEGFGVVVLKRLSDAIRDGNTIRAVIRDTGSNQDGRSPGITQPTKQAQAELIRQTYDGTALDPGLTRYFEAHGTGTPVGDPIEASAISEVFTPYRSPSDPLFIGAVKSNVGHLEGAAGIAGLLKSVYVLERGIIPPNIWFEKANPKILDEWNFKFPVEPTLWPQRGLRRASVNSFGYGGSNAHVVLDDALHFLQMHNLFGHHRTVLRPTLPAKPYNDGNVIEASSVENANGETNDSSAENGIHEKSLHGDTHVANGFVNGINKSSSGIMDEGIHRGGSGLTNGINGVNGNHKVVENGHNSDSARKGDSARLFVFSSFDENGIQRLAQTYHEHLSKKSLSLEDEGPYLDDLSYTLASNRTKLGWRASVVARSLSSLLAGLGNKPKAIRADSEPHLAFVFTGQGAQWFAMGRELIAYSAFSQSLFTADKYLTEIGCPWSLISELSQDKEFSKINDPEYSQPICTALQIALVELLATWNVNPSAVVGHSSGEIAAAFTSGAISREGAWKLAYYRGKLSSQLARKATDKGGMLSAALDPVRAKAYIVEVDEALPTGSLEIACINSPRNVTISGNLEKINALRDILDKENVFARKLQVDNAYHSVYMKAIATEYISLIGRHIDPGKTRSSVQPKFYSSLLGTRASPLQLRDAQYWVDNLISPVRFSEATAVMIRESTAKSQAKKLGARSQKAERLTDLLEIGPHSALRGPLREILEPIPSTSGIAYESVLKRNANAVETFLDSIGWLFCRGYDVDLSTFNKQDAKNPTPEMLVDLPSYPFDHSKTYWRESRISKGYRFRKVVRHELLGTPVSDWNKNNAIWRNWIRLSENPWIKDHRITGSTLYPAAGMLVMAIEASKQLANPEKRLKGFRFKEISLHTALRVPSNADGVETHFYMRPYMDSTSSTSSNWSEFQLFSFEGDEWREHCRGLIQTEYEAPYTPVDDGLEDQMFTKICTKYIETAEQACPKDVSVQQLYELLQTVGFDFGPTFQTLSDVRIDSDRNMIATVNSKIDDIRNKMPHRYVQPHLIHPTTLDGVLQAVIVALTRGGREVREAMVPTSMRELWISADPDAFNECYRLAAHADFLGLRQAEASIIAVNPVNNIPVIKADGFISTAVSGRAAQDAEESYRHLSFNLDWKPDTSFVDHETALRKFGAPQHLLIDPSEIIKSVEAICYMYLRRYRNTHPDVAIENMKPHHQKYIAWMDNVFKRYKNKELLHSQGTNWNELAQNDDFFSKFEEELASHGTPEGKLVVAVGRALPQILSGEIDPLQILFNDKLTENVYRFGTGAEIVYAQMCGYIDALAHKNPSMKILEVGAGTGGATVTTLQTLTKHGEGEIGARFERYDYSDISPSFFEQAREQFKDSDNRMDFMVLDIEKDPIEQGAKAEEYDLILAANVLHATRNIQATLTNVRKLLRPGGKLLLYELTNTNLLRAHFGFGLLPGWWLSEEPSREWGPLLSVPDWESHLKRTGFSGVDIAFEDFADRANQINCVMISTASTPATKTVNIPSAFMVIDDRFPGQGEIASKMQTTIFNLSGTYCDIVPINGLSGINVEKKVCIFLPEIDGPFLKNITEEHFNALKQMVLSSSAIVWLTRGGGPAVTDPDMEMVTGFARAIRAEYPTLNFVTVAFEKTDSAAVINEKSMEIFDSILVKGDKQIIDNTFSVTDGVIHIGRIIEANYMNSHISMKTTQPVAQKAKFGAEAGRALNLFVGSPGLLDTLQFDDDPMYDLPLQEGDVEFKTVACGLNFLDIMVSLGQVVGSALGVEGSGIVTRTGPNSKFQVGDHVCGIARGTMKTYSRALETSLVKMPDNLSWTLAASLPVVYVTAYAALYDIANIQKGETVLVHAAAGGVGQACIQLAQHRGAEIYATVGSLEKRDLLEQTYGIPRDHILSSRDLSFAHGIKRMTKGRGVDVVVNALSGDALRTTWDCIAPFGRFVEVGKVDIYSSARLNMEKFKLNVSFEFVDVGYMANNNCKLFNSILEDCMRLVREGAIKELKPVRVYPFSQIQDAFRYMQSGAHSGKIVLEPHEDDEVPVVPSRKPKYNFDPAATYVISGGLGGLGRSIARWMASRGARNLILLSRYGPVKDSGKELVTDLESMGVNVAVPPCDVTDFEVLKTTLSQCLTYMPPIKGVIQGSMVLKDTIFENMTVDDWYTAVRPKVHASWNLHAVVEKDLDFFVLLSSTSGIVGNRGQSNYSAGNTYQDAIARYRVSQGLKATVLDLGMILSVGFVAENAELIGHLRAEGFTAIREEEFHAVLDKCCDPVNEVPSFLKSQVTLGLEIPEILYSKGIDAPLWQRDPLFSHLFQVRTSSGRSDGADKRVNYAMLLASADSVDAAENIILDAILTKLSKALSIEAKNIDPSKPLHAFGVDSLVAVELRTWLLKEIGAEVAVFDMMGGANIRQLASLVTTRSSFVQSPEAEK</sequence>
<dbReference type="PANTHER" id="PTHR43775">
    <property type="entry name" value="FATTY ACID SYNTHASE"/>
    <property type="match status" value="1"/>
</dbReference>
<dbReference type="Gene3D" id="3.30.70.3290">
    <property type="match status" value="1"/>
</dbReference>
<dbReference type="Gene3D" id="3.40.50.720">
    <property type="entry name" value="NAD(P)-binding Rossmann-like Domain"/>
    <property type="match status" value="2"/>
</dbReference>
<dbReference type="SMART" id="SM00822">
    <property type="entry name" value="PKS_KR"/>
    <property type="match status" value="1"/>
</dbReference>